<evidence type="ECO:0000313" key="2">
    <source>
        <dbReference type="Proteomes" id="UP000572051"/>
    </source>
</evidence>
<gene>
    <name evidence="1" type="ORF">HNR10_000577</name>
</gene>
<dbReference type="RefSeq" id="WP_179820618.1">
    <property type="nucleotide sequence ID" value="NZ_JACCFS010000001.1"/>
</dbReference>
<dbReference type="EMBL" id="JACCFS010000001">
    <property type="protein sequence ID" value="NYJ32696.1"/>
    <property type="molecule type" value="Genomic_DNA"/>
</dbReference>
<comment type="caution">
    <text evidence="1">The sequence shown here is derived from an EMBL/GenBank/DDBJ whole genome shotgun (WGS) entry which is preliminary data.</text>
</comment>
<sequence length="447" mass="49122">MELEEILRGLVHPTNLTVRTGEKLVGSVEAAVAKDDERFKEKEEEPPRRKPRLMALPRREASFPGVAPLSVLHAFARAISLDRQGSARGLAEHWGCLKYALALASESSEGLMLLSKEGRSTRQQHKRTQSHELGAAFGAYMAEHVLRRRFRGYRVSVVPADIVLQAGWPLKGSRYRPRFFAEVWKPGEPGNVLPIACKGHHGRAATSYPQFASASAHLEAVHIGPWNRTPGLLFSTELSTKGPIVVHALRADGDGGALPREGHRMNAPLERLALPPFVTRPADGVRPEESGPGFHVPTRHAGWFRRALARVDAAGLTAFTGERPLTGRYLAEQQGRKDYTEQGHAAISSVRGEPQTLLGTSYIGTDHVFRINSQRVEAFTGVAEDLVGLLDDGRVDRYRREVHTRCAAEPFATWDDDWQGAVSVRPDGSVLAIRRLSACGHASHEDG</sequence>
<protein>
    <submittedName>
        <fullName evidence="1">Uncharacterized protein</fullName>
    </submittedName>
</protein>
<keyword evidence="2" id="KW-1185">Reference proteome</keyword>
<organism evidence="1 2">
    <name type="scientific">Nocardiopsis aegyptia</name>
    <dbReference type="NCBI Taxonomy" id="220378"/>
    <lineage>
        <taxon>Bacteria</taxon>
        <taxon>Bacillati</taxon>
        <taxon>Actinomycetota</taxon>
        <taxon>Actinomycetes</taxon>
        <taxon>Streptosporangiales</taxon>
        <taxon>Nocardiopsidaceae</taxon>
        <taxon>Nocardiopsis</taxon>
    </lineage>
</organism>
<name>A0A7Z0EIL6_9ACTN</name>
<reference evidence="1 2" key="1">
    <citation type="submission" date="2020-07" db="EMBL/GenBank/DDBJ databases">
        <title>Sequencing the genomes of 1000 actinobacteria strains.</title>
        <authorList>
            <person name="Klenk H.-P."/>
        </authorList>
    </citation>
    <scope>NUCLEOTIDE SEQUENCE [LARGE SCALE GENOMIC DNA]</scope>
    <source>
        <strain evidence="1 2">DSM 44442</strain>
    </source>
</reference>
<dbReference type="AlphaFoldDB" id="A0A7Z0EIL6"/>
<dbReference type="Proteomes" id="UP000572051">
    <property type="component" value="Unassembled WGS sequence"/>
</dbReference>
<accession>A0A7Z0EIL6</accession>
<proteinExistence type="predicted"/>
<evidence type="ECO:0000313" key="1">
    <source>
        <dbReference type="EMBL" id="NYJ32696.1"/>
    </source>
</evidence>